<accession>A0A0B6YXQ6</accession>
<feature type="compositionally biased region" description="Polar residues" evidence="1">
    <location>
        <begin position="99"/>
        <end position="110"/>
    </location>
</feature>
<gene>
    <name evidence="2" type="primary">ORF41465</name>
</gene>
<feature type="region of interest" description="Disordered" evidence="1">
    <location>
        <begin position="84"/>
        <end position="110"/>
    </location>
</feature>
<proteinExistence type="predicted"/>
<sequence length="110" mass="12475">NSFFSKFTRAREVILKNHKLFSYGKTCVSEDSLVKHKQTACKERQNATPIARNCPDISGEEDCIQNKISSNYSTSSHAIFTQESHISKNKKKSEHLNSEEQISIHSTEGE</sequence>
<feature type="non-terminal residue" evidence="2">
    <location>
        <position position="1"/>
    </location>
</feature>
<protein>
    <submittedName>
        <fullName evidence="2">Uncharacterized protein</fullName>
    </submittedName>
</protein>
<name>A0A0B6YXQ6_9EUPU</name>
<evidence type="ECO:0000256" key="1">
    <source>
        <dbReference type="SAM" id="MobiDB-lite"/>
    </source>
</evidence>
<organism evidence="2">
    <name type="scientific">Arion vulgaris</name>
    <dbReference type="NCBI Taxonomy" id="1028688"/>
    <lineage>
        <taxon>Eukaryota</taxon>
        <taxon>Metazoa</taxon>
        <taxon>Spiralia</taxon>
        <taxon>Lophotrochozoa</taxon>
        <taxon>Mollusca</taxon>
        <taxon>Gastropoda</taxon>
        <taxon>Heterobranchia</taxon>
        <taxon>Euthyneura</taxon>
        <taxon>Panpulmonata</taxon>
        <taxon>Eupulmonata</taxon>
        <taxon>Stylommatophora</taxon>
        <taxon>Helicina</taxon>
        <taxon>Arionoidea</taxon>
        <taxon>Arionidae</taxon>
        <taxon>Arion</taxon>
    </lineage>
</organism>
<evidence type="ECO:0000313" key="2">
    <source>
        <dbReference type="EMBL" id="CEK61154.1"/>
    </source>
</evidence>
<reference evidence="2" key="1">
    <citation type="submission" date="2014-12" db="EMBL/GenBank/DDBJ databases">
        <title>Insight into the proteome of Arion vulgaris.</title>
        <authorList>
            <person name="Aradska J."/>
            <person name="Bulat T."/>
            <person name="Smidak R."/>
            <person name="Sarate P."/>
            <person name="Gangsoo J."/>
            <person name="Sialana F."/>
            <person name="Bilban M."/>
            <person name="Lubec G."/>
        </authorList>
    </citation>
    <scope>NUCLEOTIDE SEQUENCE</scope>
    <source>
        <tissue evidence="2">Skin</tissue>
    </source>
</reference>
<dbReference type="AlphaFoldDB" id="A0A0B6YXQ6"/>
<dbReference type="EMBL" id="HACG01014289">
    <property type="protein sequence ID" value="CEK61154.1"/>
    <property type="molecule type" value="Transcribed_RNA"/>
</dbReference>
<feature type="non-terminal residue" evidence="2">
    <location>
        <position position="110"/>
    </location>
</feature>